<evidence type="ECO:0000313" key="1">
    <source>
        <dbReference type="EMBL" id="RVV97614.1"/>
    </source>
</evidence>
<dbReference type="OrthoDB" id="547419at2"/>
<dbReference type="EMBL" id="RQXX01000004">
    <property type="protein sequence ID" value="RVV97614.1"/>
    <property type="molecule type" value="Genomic_DNA"/>
</dbReference>
<accession>A0A438AFZ4</accession>
<evidence type="ECO:0008006" key="3">
    <source>
        <dbReference type="Google" id="ProtNLM"/>
    </source>
</evidence>
<dbReference type="Proteomes" id="UP000285908">
    <property type="component" value="Unassembled WGS sequence"/>
</dbReference>
<comment type="caution">
    <text evidence="1">The sequence shown here is derived from an EMBL/GenBank/DDBJ whole genome shotgun (WGS) entry which is preliminary data.</text>
</comment>
<gene>
    <name evidence="1" type="ORF">EKE94_13875</name>
</gene>
<dbReference type="RefSeq" id="WP_127907209.1">
    <property type="nucleotide sequence ID" value="NZ_RQXX01000004.1"/>
</dbReference>
<name>A0A438AFZ4_9RHOB</name>
<keyword evidence="2" id="KW-1185">Reference proteome</keyword>
<sequence>MKTVYCLGLHKTGSTSLQHYLLANQLKLARNGILFPPVHAHGTARFLAEALGRRPVNRRPARLNEYMGHNALAHRMIADAVPDSRFPSGHAPMERGDLVLNHVVDLTRQMQAHTLVFCSEDLATLGVRAPGAVDLFRERFADEGAGLFALVRRPDDALSSWQSQMLKFRTPFQSLAETGVGPWLRSVHVDYRAALMPWIERYPQAQRHILPYSDSRKKGGAVGVFKDAFPDIAVCAPRETADVNPSLPYAMIEIARLAMWRLPPLSATKLRSFLGKVAGRIDCPRNQDVDLIGAASRAELAAEFQDCEAWLQRISGRTPFFTDLDEIHRPRIFDGRSAAAEILPALVREAEAQDLPADIRDFLRDVHRRGPAD</sequence>
<evidence type="ECO:0000313" key="2">
    <source>
        <dbReference type="Proteomes" id="UP000285908"/>
    </source>
</evidence>
<organism evidence="1 2">
    <name type="scientific">Mesobaculum littorinae</name>
    <dbReference type="NCBI Taxonomy" id="2486419"/>
    <lineage>
        <taxon>Bacteria</taxon>
        <taxon>Pseudomonadati</taxon>
        <taxon>Pseudomonadota</taxon>
        <taxon>Alphaproteobacteria</taxon>
        <taxon>Rhodobacterales</taxon>
        <taxon>Roseobacteraceae</taxon>
        <taxon>Mesobaculum</taxon>
    </lineage>
</organism>
<dbReference type="AlphaFoldDB" id="A0A438AFZ4"/>
<reference evidence="1 2" key="1">
    <citation type="submission" date="2018-11" db="EMBL/GenBank/DDBJ databases">
        <title>Mesobaculum littorinae gen. nov., sp. nov., isolated from Littorina scabra that represents a novel genus of the order Rhodobacteraceae.</title>
        <authorList>
            <person name="Li F."/>
        </authorList>
    </citation>
    <scope>NUCLEOTIDE SEQUENCE [LARGE SCALE GENOMIC DNA]</scope>
    <source>
        <strain evidence="1 2">M0103</strain>
    </source>
</reference>
<dbReference type="SUPFAM" id="SSF52540">
    <property type="entry name" value="P-loop containing nucleoside triphosphate hydrolases"/>
    <property type="match status" value="1"/>
</dbReference>
<dbReference type="InterPro" id="IPR027417">
    <property type="entry name" value="P-loop_NTPase"/>
</dbReference>
<proteinExistence type="predicted"/>
<protein>
    <recommendedName>
        <fullName evidence="3">Sulfotransferase family protein</fullName>
    </recommendedName>
</protein>